<feature type="domain" description="CYTH" evidence="1">
    <location>
        <begin position="2"/>
        <end position="169"/>
    </location>
</feature>
<comment type="caution">
    <text evidence="2">The sequence shown here is derived from an EMBL/GenBank/DDBJ whole genome shotgun (WGS) entry which is preliminary data.</text>
</comment>
<dbReference type="RefSeq" id="WP_129252069.1">
    <property type="nucleotide sequence ID" value="NZ_SAXA01000001.1"/>
</dbReference>
<accession>A0A4Q1JQK3</accession>
<dbReference type="PANTHER" id="PTHR21028">
    <property type="entry name" value="SI:CH211-156B7.4"/>
    <property type="match status" value="1"/>
</dbReference>
<dbReference type="OrthoDB" id="271656at2"/>
<organism evidence="2 3">
    <name type="scientific">Ancylomarina salipaludis</name>
    <dbReference type="NCBI Taxonomy" id="2501299"/>
    <lineage>
        <taxon>Bacteria</taxon>
        <taxon>Pseudomonadati</taxon>
        <taxon>Bacteroidota</taxon>
        <taxon>Bacteroidia</taxon>
        <taxon>Marinilabiliales</taxon>
        <taxon>Marinifilaceae</taxon>
        <taxon>Ancylomarina</taxon>
    </lineage>
</organism>
<dbReference type="InterPro" id="IPR023577">
    <property type="entry name" value="CYTH_domain"/>
</dbReference>
<dbReference type="PROSITE" id="PS51707">
    <property type="entry name" value="CYTH"/>
    <property type="match status" value="1"/>
</dbReference>
<dbReference type="Proteomes" id="UP000289703">
    <property type="component" value="Unassembled WGS sequence"/>
</dbReference>
<dbReference type="PANTHER" id="PTHR21028:SF2">
    <property type="entry name" value="CYTH DOMAIN-CONTAINING PROTEIN"/>
    <property type="match status" value="1"/>
</dbReference>
<proteinExistence type="predicted"/>
<evidence type="ECO:0000259" key="1">
    <source>
        <dbReference type="PROSITE" id="PS51707"/>
    </source>
</evidence>
<dbReference type="EMBL" id="SAXA01000001">
    <property type="protein sequence ID" value="RXQ97498.1"/>
    <property type="molecule type" value="Genomic_DNA"/>
</dbReference>
<protein>
    <submittedName>
        <fullName evidence="2">CYTH domain-containing protein</fullName>
    </submittedName>
</protein>
<dbReference type="CDD" id="cd07890">
    <property type="entry name" value="CYTH-like_AC_IV-like"/>
    <property type="match status" value="1"/>
</dbReference>
<reference evidence="2 3" key="1">
    <citation type="submission" date="2019-01" db="EMBL/GenBank/DDBJ databases">
        <title>Ancylomarina salipaludis sp. nov., isolated from a salt marsh.</title>
        <authorList>
            <person name="Yoon J.-H."/>
        </authorList>
    </citation>
    <scope>NUCLEOTIDE SEQUENCE [LARGE SCALE GENOMIC DNA]</scope>
    <source>
        <strain evidence="2 3">SHSM-M15</strain>
    </source>
</reference>
<gene>
    <name evidence="2" type="ORF">EO244_01015</name>
</gene>
<dbReference type="Pfam" id="PF01928">
    <property type="entry name" value="CYTH"/>
    <property type="match status" value="1"/>
</dbReference>
<dbReference type="InterPro" id="IPR008173">
    <property type="entry name" value="Adenylyl_cyclase_CyaB"/>
</dbReference>
<dbReference type="InterPro" id="IPR033469">
    <property type="entry name" value="CYTH-like_dom_sf"/>
</dbReference>
<dbReference type="Gene3D" id="2.40.320.10">
    <property type="entry name" value="Hypothetical Protein Pfu-838710-001"/>
    <property type="match status" value="1"/>
</dbReference>
<keyword evidence="3" id="KW-1185">Reference proteome</keyword>
<dbReference type="SUPFAM" id="SSF55154">
    <property type="entry name" value="CYTH-like phosphatases"/>
    <property type="match status" value="1"/>
</dbReference>
<evidence type="ECO:0000313" key="3">
    <source>
        <dbReference type="Proteomes" id="UP000289703"/>
    </source>
</evidence>
<dbReference type="AlphaFoldDB" id="A0A4Q1JQK3"/>
<name>A0A4Q1JQK3_9BACT</name>
<evidence type="ECO:0000313" key="2">
    <source>
        <dbReference type="EMBL" id="RXQ97498.1"/>
    </source>
</evidence>
<sequence>MSINIEIKARCRDLSKIREILKTQKAEFKGVDHQVDTYFHSKNGRLKLREGNIENNLIHYERENTPDSKESRFTLYKTKPDSNLKNILGKALGNKCIVEKDREIYFINNVKFHLDTVEKLGTFVEIEASNMDHDYTKDKLQEQSNFYIKLLQINPKDFISESYSDLLQQNNLFSQILIEE</sequence>